<name>A0A2X0TXW9_9ACTO</name>
<dbReference type="EMBL" id="UAPR01000001">
    <property type="protein sequence ID" value="SPT54733.1"/>
    <property type="molecule type" value="Genomic_DNA"/>
</dbReference>
<dbReference type="GeneID" id="93757489"/>
<dbReference type="Proteomes" id="UP000250192">
    <property type="component" value="Unassembled WGS sequence"/>
</dbReference>
<organism evidence="2 3">
    <name type="scientific">Schaalia odontolytica</name>
    <dbReference type="NCBI Taxonomy" id="1660"/>
    <lineage>
        <taxon>Bacteria</taxon>
        <taxon>Bacillati</taxon>
        <taxon>Actinomycetota</taxon>
        <taxon>Actinomycetes</taxon>
        <taxon>Actinomycetales</taxon>
        <taxon>Actinomycetaceae</taxon>
        <taxon>Schaalia</taxon>
    </lineage>
</organism>
<gene>
    <name evidence="2" type="ORF">NCTC9935_00275</name>
</gene>
<evidence type="ECO:0000259" key="1">
    <source>
        <dbReference type="Pfam" id="PF04101"/>
    </source>
</evidence>
<sequence>MTPPLSVLLYSHDSQGLGHVKRNLALAHHIAARVGEGNVRGLIVSGLAPSPLFTLPEGFDWLAIPGIAKANGSYVPRRLSGALSDTLALRSAILESALVAFAPDLAIVDRHPLGVGRELEDPLRALRSHHPRTRVVLGLRDILDEPAVAAREWEELGGTRGLEGLFDQVWIYGDPSIHDATGTGEVPEELASRAIFTGYLADGRTDVDPHPGPIPRPFVLTTVGGGSDGGRIIEAAARTQLPSGHDHLIVAGPQLDEETLRKARAAAGPTTTVERTCPGLVHRIREAAAVISMGGYNTVCEILGTTTPALIVPRSTPRLEQTIRARALAAAGLVDTLSQDEATPQALSHWLRSAVTARTDRSHIARGGLAAAASAATTLTTHTHEGDPQ</sequence>
<keyword evidence="2" id="KW-0808">Transferase</keyword>
<protein>
    <submittedName>
        <fullName evidence="2">Undecaprenyldiphospho-muramoylpentapeptide beta-N- acetylglucosaminyltransferase</fullName>
    </submittedName>
</protein>
<dbReference type="GO" id="GO:0016758">
    <property type="term" value="F:hexosyltransferase activity"/>
    <property type="evidence" value="ECO:0007669"/>
    <property type="project" value="InterPro"/>
</dbReference>
<keyword evidence="3" id="KW-1185">Reference proteome</keyword>
<dbReference type="Gene3D" id="3.40.50.2000">
    <property type="entry name" value="Glycogen Phosphorylase B"/>
    <property type="match status" value="1"/>
</dbReference>
<dbReference type="SUPFAM" id="SSF53756">
    <property type="entry name" value="UDP-Glycosyltransferase/glycogen phosphorylase"/>
    <property type="match status" value="1"/>
</dbReference>
<evidence type="ECO:0000313" key="2">
    <source>
        <dbReference type="EMBL" id="SPT54733.1"/>
    </source>
</evidence>
<evidence type="ECO:0000313" key="3">
    <source>
        <dbReference type="Proteomes" id="UP000250192"/>
    </source>
</evidence>
<dbReference type="AlphaFoldDB" id="A0A2X0TXW9"/>
<feature type="domain" description="Glycosyl transferase family 28 C-terminal" evidence="1">
    <location>
        <begin position="223"/>
        <end position="359"/>
    </location>
</feature>
<reference evidence="2 3" key="1">
    <citation type="submission" date="2018-06" db="EMBL/GenBank/DDBJ databases">
        <authorList>
            <consortium name="Pathogen Informatics"/>
            <person name="Doyle S."/>
        </authorList>
    </citation>
    <scope>NUCLEOTIDE SEQUENCE [LARGE SCALE GENOMIC DNA]</scope>
    <source>
        <strain evidence="2 3">NCTC9935</strain>
    </source>
</reference>
<proteinExistence type="predicted"/>
<dbReference type="PANTHER" id="PTHR21015">
    <property type="entry name" value="UDP-N-ACETYLGLUCOSAMINE--N-ACETYLMURAMYL-(PENTAPEPTIDE) PYROPHOSPHORYL-UNDECAPRENOL N-ACETYLGLUCOSAMINE TRANSFERASE 1"/>
    <property type="match status" value="1"/>
</dbReference>
<dbReference type="InterPro" id="IPR007235">
    <property type="entry name" value="Glyco_trans_28_C"/>
</dbReference>
<dbReference type="RefSeq" id="WP_245907619.1">
    <property type="nucleotide sequence ID" value="NZ_CBDERX010000019.1"/>
</dbReference>
<dbReference type="PANTHER" id="PTHR21015:SF28">
    <property type="entry name" value="SLL1722 PROTEIN"/>
    <property type="match status" value="1"/>
</dbReference>
<dbReference type="Pfam" id="PF04101">
    <property type="entry name" value="Glyco_tran_28_C"/>
    <property type="match status" value="1"/>
</dbReference>
<accession>A0A2X0TXW9</accession>